<organism evidence="7 8">
    <name type="scientific">Bacillus gobiensis</name>
    <dbReference type="NCBI Taxonomy" id="1441095"/>
    <lineage>
        <taxon>Bacteria</taxon>
        <taxon>Bacillati</taxon>
        <taxon>Bacillota</taxon>
        <taxon>Bacilli</taxon>
        <taxon>Bacillales</taxon>
        <taxon>Bacillaceae</taxon>
        <taxon>Bacillus</taxon>
    </lineage>
</organism>
<dbReference type="Pfam" id="PF09678">
    <property type="entry name" value="Caa3_CtaG"/>
    <property type="match status" value="1"/>
</dbReference>
<feature type="transmembrane region" description="Helical" evidence="6">
    <location>
        <begin position="254"/>
        <end position="276"/>
    </location>
</feature>
<feature type="transmembrane region" description="Helical" evidence="6">
    <location>
        <begin position="44"/>
        <end position="60"/>
    </location>
</feature>
<dbReference type="Proteomes" id="UP000067625">
    <property type="component" value="Chromosome"/>
</dbReference>
<feature type="transmembrane region" description="Helical" evidence="6">
    <location>
        <begin position="179"/>
        <end position="201"/>
    </location>
</feature>
<evidence type="ECO:0000256" key="5">
    <source>
        <dbReference type="ARBA" id="ARBA00023136"/>
    </source>
</evidence>
<accession>A0A0M5JIF1</accession>
<dbReference type="InterPro" id="IPR014108">
    <property type="entry name" value="Caa3-assmbl_CtaG"/>
</dbReference>
<feature type="transmembrane region" description="Helical" evidence="6">
    <location>
        <begin position="111"/>
        <end position="134"/>
    </location>
</feature>
<dbReference type="OrthoDB" id="128422at2"/>
<dbReference type="PATRIC" id="fig|1441095.3.peg.1009"/>
<name>A0A0M5JIF1_9BACI</name>
<dbReference type="EMBL" id="CP012600">
    <property type="protein sequence ID" value="ALC80944.1"/>
    <property type="molecule type" value="Genomic_DNA"/>
</dbReference>
<protein>
    <submittedName>
        <fullName evidence="7">Cytochrome C oxidase assembly protein</fullName>
    </submittedName>
</protein>
<evidence type="ECO:0000313" key="8">
    <source>
        <dbReference type="Proteomes" id="UP000067625"/>
    </source>
</evidence>
<keyword evidence="8" id="KW-1185">Reference proteome</keyword>
<evidence type="ECO:0000256" key="6">
    <source>
        <dbReference type="SAM" id="Phobius"/>
    </source>
</evidence>
<proteinExistence type="predicted"/>
<dbReference type="GO" id="GO:0005886">
    <property type="term" value="C:plasma membrane"/>
    <property type="evidence" value="ECO:0007669"/>
    <property type="project" value="UniProtKB-SubCell"/>
</dbReference>
<feature type="transmembrane region" description="Helical" evidence="6">
    <location>
        <begin position="146"/>
        <end position="167"/>
    </location>
</feature>
<comment type="subcellular location">
    <subcellularLocation>
        <location evidence="1">Cell membrane</location>
        <topology evidence="1">Multi-pass membrane protein</topology>
    </subcellularLocation>
</comment>
<keyword evidence="5 6" id="KW-0472">Membrane</keyword>
<evidence type="ECO:0000256" key="1">
    <source>
        <dbReference type="ARBA" id="ARBA00004651"/>
    </source>
</evidence>
<dbReference type="InterPro" id="IPR019108">
    <property type="entry name" value="Caa3_assmbl_CtaG-rel"/>
</dbReference>
<evidence type="ECO:0000256" key="4">
    <source>
        <dbReference type="ARBA" id="ARBA00022989"/>
    </source>
</evidence>
<evidence type="ECO:0000256" key="2">
    <source>
        <dbReference type="ARBA" id="ARBA00022475"/>
    </source>
</evidence>
<keyword evidence="2" id="KW-1003">Cell membrane</keyword>
<keyword evidence="3 6" id="KW-0812">Transmembrane</keyword>
<evidence type="ECO:0000313" key="7">
    <source>
        <dbReference type="EMBL" id="ALC80944.1"/>
    </source>
</evidence>
<reference evidence="7 8" key="2">
    <citation type="journal article" date="2016" name="Int. J. Syst. Evol. Microbiol.">
        <title>Bacillus gobiensis sp. nov., isolated from a soil sample.</title>
        <authorList>
            <person name="Liu B."/>
            <person name="Liu G.H."/>
            <person name="Cetin S."/>
            <person name="Schumann P."/>
            <person name="Pan Z.Z."/>
            <person name="Chen Q.Q."/>
        </authorList>
    </citation>
    <scope>NUCLEOTIDE SEQUENCE [LARGE SCALE GENOMIC DNA]</scope>
    <source>
        <strain evidence="7 8">FJAT-4402</strain>
    </source>
</reference>
<keyword evidence="4 6" id="KW-1133">Transmembrane helix</keyword>
<dbReference type="RefSeq" id="WP_053602695.1">
    <property type="nucleotide sequence ID" value="NZ_CP012600.1"/>
</dbReference>
<dbReference type="AlphaFoldDB" id="A0A0M5JIF1"/>
<evidence type="ECO:0000256" key="3">
    <source>
        <dbReference type="ARBA" id="ARBA00022692"/>
    </source>
</evidence>
<gene>
    <name evidence="7" type="ORF">AM592_04585</name>
</gene>
<sequence length="296" mass="33818">MGNLEIFGFRALWSPYLATMIVLFIVAYFLLLRRLPENQTATRLQNILFVSAMVLFYVTNGSPLDLLSHIVFSAHMLQMAVLYLLIPPLIILGIPAMAWEKVMRLPVIRTLFRFFSRPLIPLLLFNGFFSLYHLPFLFDTAKTNEAYHFTATVLIFVTAFFMWWPLVTKAVNKKQLNGLTKLGYIMANGILLTPACALIMFSDAPLYHTYTDSAAWAEALKLCVPPDMLQGITLSGPEMFNTLPPLEDQRLGAIVMKVFQEIILGTFLAIVFFDWVKKEREKDRAEQEYPAHTLHS</sequence>
<dbReference type="STRING" id="1441095.AM592_04585"/>
<feature type="transmembrane region" description="Helical" evidence="6">
    <location>
        <begin position="12"/>
        <end position="32"/>
    </location>
</feature>
<feature type="transmembrane region" description="Helical" evidence="6">
    <location>
        <begin position="80"/>
        <end position="99"/>
    </location>
</feature>
<reference evidence="8" key="1">
    <citation type="submission" date="2015-08" db="EMBL/GenBank/DDBJ databases">
        <title>Genome sequencing project for genomic taxonomy and phylogenomics of Bacillus-like bacteria.</title>
        <authorList>
            <person name="Liu B."/>
            <person name="Wang J."/>
            <person name="Zhu Y."/>
            <person name="Liu G."/>
            <person name="Chen Q."/>
            <person name="Chen Z."/>
            <person name="Lan J."/>
            <person name="Che J."/>
            <person name="Ge C."/>
            <person name="Shi H."/>
            <person name="Pan Z."/>
            <person name="Liu X."/>
        </authorList>
    </citation>
    <scope>NUCLEOTIDE SEQUENCE [LARGE SCALE GENOMIC DNA]</scope>
    <source>
        <strain evidence="8">FJAT-4402</strain>
    </source>
</reference>
<dbReference type="NCBIfam" id="TIGR02737">
    <property type="entry name" value="caa3_CtaG"/>
    <property type="match status" value="1"/>
</dbReference>